<dbReference type="Proteomes" id="UP000663829">
    <property type="component" value="Unassembled WGS sequence"/>
</dbReference>
<dbReference type="EMBL" id="CAJOBC010071160">
    <property type="protein sequence ID" value="CAF4243097.1"/>
    <property type="molecule type" value="Genomic_DNA"/>
</dbReference>
<evidence type="ECO:0000313" key="4">
    <source>
        <dbReference type="EMBL" id="CAF4243097.1"/>
    </source>
</evidence>
<proteinExistence type="predicted"/>
<dbReference type="InterPro" id="IPR011990">
    <property type="entry name" value="TPR-like_helical_dom_sf"/>
</dbReference>
<evidence type="ECO:0000313" key="5">
    <source>
        <dbReference type="Proteomes" id="UP000663829"/>
    </source>
</evidence>
<dbReference type="Proteomes" id="UP000681722">
    <property type="component" value="Unassembled WGS sequence"/>
</dbReference>
<evidence type="ECO:0000313" key="3">
    <source>
        <dbReference type="EMBL" id="CAF3957400.1"/>
    </source>
</evidence>
<evidence type="ECO:0000313" key="2">
    <source>
        <dbReference type="EMBL" id="CAF1363005.1"/>
    </source>
</evidence>
<keyword evidence="5" id="KW-1185">Reference proteome</keyword>
<dbReference type="EMBL" id="CAJOBA010030977">
    <property type="protein sequence ID" value="CAF3957400.1"/>
    <property type="molecule type" value="Genomic_DNA"/>
</dbReference>
<dbReference type="Proteomes" id="UP000677228">
    <property type="component" value="Unassembled WGS sequence"/>
</dbReference>
<dbReference type="Gene3D" id="1.25.40.10">
    <property type="entry name" value="Tetratricopeptide repeat domain"/>
    <property type="match status" value="1"/>
</dbReference>
<dbReference type="AlphaFoldDB" id="A0A815I4Z9"/>
<sequence length="142" mass="16187">MKQGNNDLALDYFQQSIKKVIQKDFHTLLSCHYNMEETYYFKEITGVIYTSIADIYVCINNFNKALEYCLKVLKTYQGFLPVNHQSSNFDSSSYLPNFSMDYNSSFYIPDFGNNRILKWNVGAATGQIIGPNGDSGKGSNQL</sequence>
<accession>A0A815I4Z9</accession>
<evidence type="ECO:0008006" key="6">
    <source>
        <dbReference type="Google" id="ProtNLM"/>
    </source>
</evidence>
<evidence type="ECO:0000313" key="1">
    <source>
        <dbReference type="EMBL" id="CAF1150848.1"/>
    </source>
</evidence>
<name>A0A815I4Z9_9BILA</name>
<dbReference type="EMBL" id="CAJNOQ010015516">
    <property type="protein sequence ID" value="CAF1363005.1"/>
    <property type="molecule type" value="Genomic_DNA"/>
</dbReference>
<protein>
    <recommendedName>
        <fullName evidence="6">Tetratricopeptide repeat protein</fullName>
    </recommendedName>
</protein>
<dbReference type="SUPFAM" id="SSF48452">
    <property type="entry name" value="TPR-like"/>
    <property type="match status" value="1"/>
</dbReference>
<dbReference type="EMBL" id="CAJNOK010011884">
    <property type="protein sequence ID" value="CAF1150848.1"/>
    <property type="molecule type" value="Genomic_DNA"/>
</dbReference>
<dbReference type="Proteomes" id="UP000682733">
    <property type="component" value="Unassembled WGS sequence"/>
</dbReference>
<dbReference type="OrthoDB" id="654191at2759"/>
<gene>
    <name evidence="2" type="ORF">GPM918_LOCUS31477</name>
    <name evidence="1" type="ORF">OVA965_LOCUS21595</name>
    <name evidence="4" type="ORF">SRO942_LOCUS32123</name>
    <name evidence="3" type="ORF">TMI583_LOCUS22279</name>
</gene>
<comment type="caution">
    <text evidence="2">The sequence shown here is derived from an EMBL/GenBank/DDBJ whole genome shotgun (WGS) entry which is preliminary data.</text>
</comment>
<reference evidence="2" key="1">
    <citation type="submission" date="2021-02" db="EMBL/GenBank/DDBJ databases">
        <authorList>
            <person name="Nowell W R."/>
        </authorList>
    </citation>
    <scope>NUCLEOTIDE SEQUENCE</scope>
</reference>
<organism evidence="2 5">
    <name type="scientific">Didymodactylos carnosus</name>
    <dbReference type="NCBI Taxonomy" id="1234261"/>
    <lineage>
        <taxon>Eukaryota</taxon>
        <taxon>Metazoa</taxon>
        <taxon>Spiralia</taxon>
        <taxon>Gnathifera</taxon>
        <taxon>Rotifera</taxon>
        <taxon>Eurotatoria</taxon>
        <taxon>Bdelloidea</taxon>
        <taxon>Philodinida</taxon>
        <taxon>Philodinidae</taxon>
        <taxon>Didymodactylos</taxon>
    </lineage>
</organism>